<comment type="caution">
    <text evidence="2">The sequence shown here is derived from an EMBL/GenBank/DDBJ whole genome shotgun (WGS) entry which is preliminary data.</text>
</comment>
<proteinExistence type="predicted"/>
<evidence type="ECO:0000256" key="1">
    <source>
        <dbReference type="SAM" id="MobiDB-lite"/>
    </source>
</evidence>
<name>A0A849IF15_9HYPH</name>
<dbReference type="EMBL" id="JABEPP010000007">
    <property type="protein sequence ID" value="NNM75039.1"/>
    <property type="molecule type" value="Genomic_DNA"/>
</dbReference>
<evidence type="ECO:0000313" key="3">
    <source>
        <dbReference type="Proteomes" id="UP000564885"/>
    </source>
</evidence>
<protein>
    <recommendedName>
        <fullName evidence="4">DnaT DNA-binding domain-containing protein</fullName>
    </recommendedName>
</protein>
<feature type="region of interest" description="Disordered" evidence="1">
    <location>
        <begin position="118"/>
        <end position="186"/>
    </location>
</feature>
<sequence length="267" mass="30264">MARIRSLHPGQWTDESFVSCSAMARLLSLALRNLADDHGVFEWKPLGLKMQIFPADTVDLPALLSELVSSDQIREFEVDGKRYGAIRNFRKWQRPESPKYRHPLPDELQTYVGLSEIVRQPLDDRSPNGSRKSPQRKEEGGKRKEVESPSSTVELNPSESELDDAARADGAADPPPDPDRYAFEAGPIRLSRRDLDRWRDAYPNLSLEAELLGLSQWAGEPAQKKRWFHAVQGALAKRNREQAAALERARAEAEFKAASPRRSQLWI</sequence>
<accession>A0A849IF15</accession>
<reference evidence="2 3" key="1">
    <citation type="submission" date="2020-04" db="EMBL/GenBank/DDBJ databases">
        <title>Enterovirga sp. isolate from soil.</title>
        <authorList>
            <person name="Chea S."/>
            <person name="Kim D.-U."/>
        </authorList>
    </citation>
    <scope>NUCLEOTIDE SEQUENCE [LARGE SCALE GENOMIC DNA]</scope>
    <source>
        <strain evidence="2 3">DB1703</strain>
    </source>
</reference>
<dbReference type="Proteomes" id="UP000564885">
    <property type="component" value="Unassembled WGS sequence"/>
</dbReference>
<organism evidence="2 3">
    <name type="scientific">Enterovirga aerilata</name>
    <dbReference type="NCBI Taxonomy" id="2730920"/>
    <lineage>
        <taxon>Bacteria</taxon>
        <taxon>Pseudomonadati</taxon>
        <taxon>Pseudomonadota</taxon>
        <taxon>Alphaproteobacteria</taxon>
        <taxon>Hyphomicrobiales</taxon>
        <taxon>Methylobacteriaceae</taxon>
        <taxon>Enterovirga</taxon>
    </lineage>
</organism>
<evidence type="ECO:0008006" key="4">
    <source>
        <dbReference type="Google" id="ProtNLM"/>
    </source>
</evidence>
<dbReference type="AlphaFoldDB" id="A0A849IF15"/>
<dbReference type="RefSeq" id="WP_171220543.1">
    <property type="nucleotide sequence ID" value="NZ_JABEPP010000007.1"/>
</dbReference>
<feature type="compositionally biased region" description="Polar residues" evidence="1">
    <location>
        <begin position="148"/>
        <end position="159"/>
    </location>
</feature>
<keyword evidence="3" id="KW-1185">Reference proteome</keyword>
<gene>
    <name evidence="2" type="ORF">HJG44_22000</name>
</gene>
<feature type="compositionally biased region" description="Basic and acidic residues" evidence="1">
    <location>
        <begin position="135"/>
        <end position="147"/>
    </location>
</feature>
<evidence type="ECO:0000313" key="2">
    <source>
        <dbReference type="EMBL" id="NNM75039.1"/>
    </source>
</evidence>